<evidence type="ECO:0000313" key="2">
    <source>
        <dbReference type="EMBL" id="CAK9321173.1"/>
    </source>
</evidence>
<evidence type="ECO:0000256" key="1">
    <source>
        <dbReference type="SAM" id="Phobius"/>
    </source>
</evidence>
<sequence>MHSSFSFISLSCKQEYGCHFNLLAGRHESTTDLINLVMWLVSFSHVCVYVLCTFLCTFSLSQVSRCDSLEVEMERTELTPNCRISLSQL</sequence>
<protein>
    <submittedName>
        <fullName evidence="2">Uncharacterized protein</fullName>
    </submittedName>
</protein>
<organism evidence="2 3">
    <name type="scientific">Citrullus colocynthis</name>
    <name type="common">colocynth</name>
    <dbReference type="NCBI Taxonomy" id="252529"/>
    <lineage>
        <taxon>Eukaryota</taxon>
        <taxon>Viridiplantae</taxon>
        <taxon>Streptophyta</taxon>
        <taxon>Embryophyta</taxon>
        <taxon>Tracheophyta</taxon>
        <taxon>Spermatophyta</taxon>
        <taxon>Magnoliopsida</taxon>
        <taxon>eudicotyledons</taxon>
        <taxon>Gunneridae</taxon>
        <taxon>Pentapetalae</taxon>
        <taxon>rosids</taxon>
        <taxon>fabids</taxon>
        <taxon>Cucurbitales</taxon>
        <taxon>Cucurbitaceae</taxon>
        <taxon>Benincaseae</taxon>
        <taxon>Citrullus</taxon>
    </lineage>
</organism>
<evidence type="ECO:0000313" key="3">
    <source>
        <dbReference type="Proteomes" id="UP001642487"/>
    </source>
</evidence>
<name>A0ABP0YPP7_9ROSI</name>
<dbReference type="EMBL" id="OZ021738">
    <property type="protein sequence ID" value="CAK9321173.1"/>
    <property type="molecule type" value="Genomic_DNA"/>
</dbReference>
<accession>A0ABP0YPP7</accession>
<keyword evidence="3" id="KW-1185">Reference proteome</keyword>
<reference evidence="2 3" key="1">
    <citation type="submission" date="2024-03" db="EMBL/GenBank/DDBJ databases">
        <authorList>
            <person name="Gkanogiannis A."/>
            <person name="Becerra Lopez-Lavalle L."/>
        </authorList>
    </citation>
    <scope>NUCLEOTIDE SEQUENCE [LARGE SCALE GENOMIC DNA]</scope>
</reference>
<feature type="transmembrane region" description="Helical" evidence="1">
    <location>
        <begin position="36"/>
        <end position="60"/>
    </location>
</feature>
<dbReference type="Proteomes" id="UP001642487">
    <property type="component" value="Chromosome 4"/>
</dbReference>
<proteinExistence type="predicted"/>
<gene>
    <name evidence="2" type="ORF">CITCOLO1_LOCUS13240</name>
</gene>
<keyword evidence="1" id="KW-1133">Transmembrane helix</keyword>
<keyword evidence="1" id="KW-0812">Transmembrane</keyword>
<keyword evidence="1" id="KW-0472">Membrane</keyword>